<name>A0A8J8XVV3_ORYSJ</name>
<feature type="compositionally biased region" description="Gly residues" evidence="1">
    <location>
        <begin position="1"/>
        <end position="17"/>
    </location>
</feature>
<reference evidence="2" key="1">
    <citation type="journal article" date="2005" name="PLoS Biol.">
        <title>The genomes of Oryza sativa: a history of duplications.</title>
        <authorList>
            <person name="Yu J."/>
            <person name="Wang J."/>
            <person name="Lin W."/>
            <person name="Li S."/>
            <person name="Li H."/>
            <person name="Zhou J."/>
            <person name="Ni P."/>
            <person name="Dong W."/>
            <person name="Hu S."/>
            <person name="Zeng C."/>
            <person name="Zhang J."/>
            <person name="Zhang Y."/>
            <person name="Li R."/>
            <person name="Xu Z."/>
            <person name="Li S."/>
            <person name="Li X."/>
            <person name="Zheng H."/>
            <person name="Cong L."/>
            <person name="Lin L."/>
            <person name="Yin J."/>
            <person name="Geng J."/>
            <person name="Li G."/>
            <person name="Shi J."/>
            <person name="Liu J."/>
            <person name="Lv H."/>
            <person name="Li J."/>
            <person name="Wang J."/>
            <person name="Deng Y."/>
            <person name="Ran L."/>
            <person name="Shi X."/>
            <person name="Wang X."/>
            <person name="Wu Q."/>
            <person name="Li C."/>
            <person name="Ren X."/>
            <person name="Wang J."/>
            <person name="Wang X."/>
            <person name="Li D."/>
            <person name="Liu D."/>
            <person name="Zhang X."/>
            <person name="Ji Z."/>
            <person name="Zhao W."/>
            <person name="Sun Y."/>
            <person name="Zhang Z."/>
            <person name="Bao J."/>
            <person name="Han Y."/>
            <person name="Dong L."/>
            <person name="Ji J."/>
            <person name="Chen P."/>
            <person name="Wu S."/>
            <person name="Liu J."/>
            <person name="Xiao Y."/>
            <person name="Bu D."/>
            <person name="Tan J."/>
            <person name="Yang L."/>
            <person name="Ye C."/>
            <person name="Zhang J."/>
            <person name="Xu J."/>
            <person name="Zhou Y."/>
            <person name="Yu Y."/>
            <person name="Zhang B."/>
            <person name="Zhuang S."/>
            <person name="Wei H."/>
            <person name="Liu B."/>
            <person name="Lei M."/>
            <person name="Yu H."/>
            <person name="Li Y."/>
            <person name="Xu H."/>
            <person name="Wei S."/>
            <person name="He X."/>
            <person name="Fang L."/>
            <person name="Zhang Z."/>
            <person name="Zhang Y."/>
            <person name="Huang X."/>
            <person name="Su Z."/>
            <person name="Tong W."/>
            <person name="Li J."/>
            <person name="Tong Z."/>
            <person name="Li S."/>
            <person name="Ye J."/>
            <person name="Wang L."/>
            <person name="Fang L."/>
            <person name="Lei T."/>
            <person name="Chen C."/>
            <person name="Chen H."/>
            <person name="Xu Z."/>
            <person name="Li H."/>
            <person name="Huang H."/>
            <person name="Zhang F."/>
            <person name="Xu H."/>
            <person name="Li N."/>
            <person name="Zhao C."/>
            <person name="Li S."/>
            <person name="Dong L."/>
            <person name="Huang Y."/>
            <person name="Li L."/>
            <person name="Xi Y."/>
            <person name="Qi Q."/>
            <person name="Li W."/>
            <person name="Zhang B."/>
            <person name="Hu W."/>
            <person name="Zhang Y."/>
            <person name="Tian X."/>
            <person name="Jiao Y."/>
            <person name="Liang X."/>
            <person name="Jin J."/>
            <person name="Gao L."/>
            <person name="Zheng W."/>
            <person name="Hao B."/>
            <person name="Liu S."/>
            <person name="Wang W."/>
            <person name="Yuan L."/>
            <person name="Cao M."/>
            <person name="McDermott J."/>
            <person name="Samudrala R."/>
            <person name="Wang J."/>
            <person name="Wong G.K."/>
            <person name="Yang H."/>
        </authorList>
    </citation>
    <scope>NUCLEOTIDE SEQUENCE [LARGE SCALE GENOMIC DNA]</scope>
</reference>
<proteinExistence type="predicted"/>
<dbReference type="AlphaFoldDB" id="A0A8J8XVV3"/>
<sequence>MGGAEGLAAGDGGGGDQSGSWDDGADGGRGDDKDKFTAAEVEMDSSSPPLPGRCYSLPSPPFPCRLLFLPSPAAAASVRARGQAHSSLATPSSSRIVASSSAPSSWPPLANPFNTLSSFPRCRRLLPERSSAPPARSSPGAPLSLSLHCHSQGYFGHKNG</sequence>
<feature type="compositionally biased region" description="Low complexity" evidence="1">
    <location>
        <begin position="89"/>
        <end position="104"/>
    </location>
</feature>
<dbReference type="EMBL" id="CM000149">
    <property type="protein sequence ID" value="EEE52907.1"/>
    <property type="molecule type" value="Genomic_DNA"/>
</dbReference>
<accession>A0A8J8XVV3</accession>
<evidence type="ECO:0000256" key="1">
    <source>
        <dbReference type="SAM" id="MobiDB-lite"/>
    </source>
</evidence>
<dbReference type="Proteomes" id="UP000007752">
    <property type="component" value="Chromosome 12"/>
</dbReference>
<feature type="region of interest" description="Disordered" evidence="1">
    <location>
        <begin position="1"/>
        <end position="54"/>
    </location>
</feature>
<feature type="compositionally biased region" description="Basic and acidic residues" evidence="1">
    <location>
        <begin position="26"/>
        <end position="37"/>
    </location>
</feature>
<reference evidence="2" key="2">
    <citation type="submission" date="2008-12" db="EMBL/GenBank/DDBJ databases">
        <title>Improved gene annotation of the rice (Oryza sativa) genomes.</title>
        <authorList>
            <person name="Wang J."/>
            <person name="Li R."/>
            <person name="Fan W."/>
            <person name="Huang Q."/>
            <person name="Zhang J."/>
            <person name="Zhou Y."/>
            <person name="Hu Y."/>
            <person name="Zi S."/>
            <person name="Li J."/>
            <person name="Ni P."/>
            <person name="Zheng H."/>
            <person name="Zhang Y."/>
            <person name="Zhao M."/>
            <person name="Hao Q."/>
            <person name="McDermott J."/>
            <person name="Samudrala R."/>
            <person name="Kristiansen K."/>
            <person name="Wong G.K.-S."/>
        </authorList>
    </citation>
    <scope>NUCLEOTIDE SEQUENCE</scope>
</reference>
<organism evidence="2">
    <name type="scientific">Oryza sativa subsp. japonica</name>
    <name type="common">Rice</name>
    <dbReference type="NCBI Taxonomy" id="39947"/>
    <lineage>
        <taxon>Eukaryota</taxon>
        <taxon>Viridiplantae</taxon>
        <taxon>Streptophyta</taxon>
        <taxon>Embryophyta</taxon>
        <taxon>Tracheophyta</taxon>
        <taxon>Spermatophyta</taxon>
        <taxon>Magnoliopsida</taxon>
        <taxon>Liliopsida</taxon>
        <taxon>Poales</taxon>
        <taxon>Poaceae</taxon>
        <taxon>BOP clade</taxon>
        <taxon>Oryzoideae</taxon>
        <taxon>Oryzeae</taxon>
        <taxon>Oryzinae</taxon>
        <taxon>Oryza</taxon>
        <taxon>Oryza sativa</taxon>
    </lineage>
</organism>
<protein>
    <submittedName>
        <fullName evidence="2">Uncharacterized protein</fullName>
    </submittedName>
</protein>
<feature type="compositionally biased region" description="Low complexity" evidence="1">
    <location>
        <begin position="128"/>
        <end position="147"/>
    </location>
</feature>
<feature type="region of interest" description="Disordered" evidence="1">
    <location>
        <begin position="125"/>
        <end position="160"/>
    </location>
</feature>
<evidence type="ECO:0000313" key="2">
    <source>
        <dbReference type="EMBL" id="EEE52907.1"/>
    </source>
</evidence>
<gene>
    <name evidence="2" type="ORF">OsJ_35511</name>
</gene>
<feature type="region of interest" description="Disordered" evidence="1">
    <location>
        <begin position="82"/>
        <end position="112"/>
    </location>
</feature>